<organism evidence="2 3">
    <name type="scientific">Marchantia polymorpha</name>
    <name type="common">Common liverwort</name>
    <name type="synonym">Marchantia aquatica</name>
    <dbReference type="NCBI Taxonomy" id="3197"/>
    <lineage>
        <taxon>Eukaryota</taxon>
        <taxon>Viridiplantae</taxon>
        <taxon>Streptophyta</taxon>
        <taxon>Embryophyta</taxon>
        <taxon>Marchantiophyta</taxon>
        <taxon>Marchantiopsida</taxon>
        <taxon>Marchantiidae</taxon>
        <taxon>Marchantiales</taxon>
        <taxon>Marchantiaceae</taxon>
        <taxon>Marchantia</taxon>
    </lineage>
</organism>
<evidence type="ECO:0000313" key="2">
    <source>
        <dbReference type="EMBL" id="PTQ44184.1"/>
    </source>
</evidence>
<dbReference type="EMBL" id="KZ772693">
    <property type="protein sequence ID" value="PTQ44184.1"/>
    <property type="molecule type" value="Genomic_DNA"/>
</dbReference>
<accession>A0A2R6XDL0</accession>
<feature type="compositionally biased region" description="Polar residues" evidence="1">
    <location>
        <begin position="33"/>
        <end position="71"/>
    </location>
</feature>
<name>A0A2R6XDL0_MARPO</name>
<dbReference type="Proteomes" id="UP000244005">
    <property type="component" value="Unassembled WGS sequence"/>
</dbReference>
<feature type="region of interest" description="Disordered" evidence="1">
    <location>
        <begin position="31"/>
        <end position="81"/>
    </location>
</feature>
<dbReference type="Gramene" id="Mp2g05980.1">
    <property type="protein sequence ID" value="Mp2g05980.1.cds1"/>
    <property type="gene ID" value="Mp2g05980"/>
</dbReference>
<dbReference type="AlphaFoldDB" id="A0A2R6XDL0"/>
<proteinExistence type="predicted"/>
<sequence>MSKHRPRATPATIVVAVMLASRSPTLVMDANPAAQNAPSTNAADTNNKKAVTANQSRTRATASSMNKSATGKASPAMTVAN</sequence>
<evidence type="ECO:0000313" key="3">
    <source>
        <dbReference type="Proteomes" id="UP000244005"/>
    </source>
</evidence>
<gene>
    <name evidence="2" type="ORF">MARPO_0021s0053</name>
</gene>
<keyword evidence="3" id="KW-1185">Reference proteome</keyword>
<evidence type="ECO:0000256" key="1">
    <source>
        <dbReference type="SAM" id="MobiDB-lite"/>
    </source>
</evidence>
<protein>
    <submittedName>
        <fullName evidence="2">Uncharacterized protein</fullName>
    </submittedName>
</protein>
<reference evidence="3" key="1">
    <citation type="journal article" date="2017" name="Cell">
        <title>Insights into land plant evolution garnered from the Marchantia polymorpha genome.</title>
        <authorList>
            <person name="Bowman J.L."/>
            <person name="Kohchi T."/>
            <person name="Yamato K.T."/>
            <person name="Jenkins J."/>
            <person name="Shu S."/>
            <person name="Ishizaki K."/>
            <person name="Yamaoka S."/>
            <person name="Nishihama R."/>
            <person name="Nakamura Y."/>
            <person name="Berger F."/>
            <person name="Adam C."/>
            <person name="Aki S.S."/>
            <person name="Althoff F."/>
            <person name="Araki T."/>
            <person name="Arteaga-Vazquez M.A."/>
            <person name="Balasubrmanian S."/>
            <person name="Barry K."/>
            <person name="Bauer D."/>
            <person name="Boehm C.R."/>
            <person name="Briginshaw L."/>
            <person name="Caballero-Perez J."/>
            <person name="Catarino B."/>
            <person name="Chen F."/>
            <person name="Chiyoda S."/>
            <person name="Chovatia M."/>
            <person name="Davies K.M."/>
            <person name="Delmans M."/>
            <person name="Demura T."/>
            <person name="Dierschke T."/>
            <person name="Dolan L."/>
            <person name="Dorantes-Acosta A.E."/>
            <person name="Eklund D.M."/>
            <person name="Florent S.N."/>
            <person name="Flores-Sandoval E."/>
            <person name="Fujiyama A."/>
            <person name="Fukuzawa H."/>
            <person name="Galik B."/>
            <person name="Grimanelli D."/>
            <person name="Grimwood J."/>
            <person name="Grossniklaus U."/>
            <person name="Hamada T."/>
            <person name="Haseloff J."/>
            <person name="Hetherington A.J."/>
            <person name="Higo A."/>
            <person name="Hirakawa Y."/>
            <person name="Hundley H.N."/>
            <person name="Ikeda Y."/>
            <person name="Inoue K."/>
            <person name="Inoue S.I."/>
            <person name="Ishida S."/>
            <person name="Jia Q."/>
            <person name="Kakita M."/>
            <person name="Kanazawa T."/>
            <person name="Kawai Y."/>
            <person name="Kawashima T."/>
            <person name="Kennedy M."/>
            <person name="Kinose K."/>
            <person name="Kinoshita T."/>
            <person name="Kohara Y."/>
            <person name="Koide E."/>
            <person name="Komatsu K."/>
            <person name="Kopischke S."/>
            <person name="Kubo M."/>
            <person name="Kyozuka J."/>
            <person name="Lagercrantz U."/>
            <person name="Lin S.S."/>
            <person name="Lindquist E."/>
            <person name="Lipzen A.M."/>
            <person name="Lu C.W."/>
            <person name="De Luna E."/>
            <person name="Martienssen R.A."/>
            <person name="Minamino N."/>
            <person name="Mizutani M."/>
            <person name="Mizutani M."/>
            <person name="Mochizuki N."/>
            <person name="Monte I."/>
            <person name="Mosher R."/>
            <person name="Nagasaki H."/>
            <person name="Nakagami H."/>
            <person name="Naramoto S."/>
            <person name="Nishitani K."/>
            <person name="Ohtani M."/>
            <person name="Okamoto T."/>
            <person name="Okumura M."/>
            <person name="Phillips J."/>
            <person name="Pollak B."/>
            <person name="Reinders A."/>
            <person name="Rovekamp M."/>
            <person name="Sano R."/>
            <person name="Sawa S."/>
            <person name="Schmid M.W."/>
            <person name="Shirakawa M."/>
            <person name="Solano R."/>
            <person name="Spunde A."/>
            <person name="Suetsugu N."/>
            <person name="Sugano S."/>
            <person name="Sugiyama A."/>
            <person name="Sun R."/>
            <person name="Suzuki Y."/>
            <person name="Takenaka M."/>
            <person name="Takezawa D."/>
            <person name="Tomogane H."/>
            <person name="Tsuzuki M."/>
            <person name="Ueda T."/>
            <person name="Umeda M."/>
            <person name="Ward J.M."/>
            <person name="Watanabe Y."/>
            <person name="Yazaki K."/>
            <person name="Yokoyama R."/>
            <person name="Yoshitake Y."/>
            <person name="Yotsui I."/>
            <person name="Zachgo S."/>
            <person name="Schmutz J."/>
        </authorList>
    </citation>
    <scope>NUCLEOTIDE SEQUENCE [LARGE SCALE GENOMIC DNA]</scope>
    <source>
        <strain evidence="3">Tak-1</strain>
    </source>
</reference>